<feature type="signal peptide" evidence="7">
    <location>
        <begin position="1"/>
        <end position="19"/>
    </location>
</feature>
<dbReference type="Gene3D" id="3.30.2010.10">
    <property type="entry name" value="Metalloproteases ('zincins'), catalytic domain"/>
    <property type="match status" value="1"/>
</dbReference>
<keyword evidence="4 6" id="KW-0862">Zinc</keyword>
<dbReference type="Pfam" id="PF01435">
    <property type="entry name" value="Peptidase_M48"/>
    <property type="match status" value="1"/>
</dbReference>
<dbReference type="Proteomes" id="UP001501410">
    <property type="component" value="Unassembled WGS sequence"/>
</dbReference>
<organism evidence="9 10">
    <name type="scientific">Rurimicrobium arvi</name>
    <dbReference type="NCBI Taxonomy" id="2049916"/>
    <lineage>
        <taxon>Bacteria</taxon>
        <taxon>Pseudomonadati</taxon>
        <taxon>Bacteroidota</taxon>
        <taxon>Chitinophagia</taxon>
        <taxon>Chitinophagales</taxon>
        <taxon>Chitinophagaceae</taxon>
        <taxon>Rurimicrobium</taxon>
    </lineage>
</organism>
<sequence>MKYSKALLFAGILGSSVLAGSCGKNSTGFNIFTIDDDKQLGLQAKQQIEADPSQYPILDPSTHQAAYTYINALRDDILNSGMVTHKDDFLWEVKIIANDDIQNAFCTPGGYIYVYTGLIKYLDRKSALAGVMGHEMAHADRRHSTNQMTKQYGVQTLLDVVLGKNQNMITEIAQGLVNLRFSRADESEADHYSVIYLCPTRYHSDGAAYFFQKIINSGASNPPEFLSTHPNPDNRVAQIEQYAADGKCVSQIQDDEDITGYTAFKNNL</sequence>
<keyword evidence="2" id="KW-0479">Metal-binding</keyword>
<dbReference type="InterPro" id="IPR001915">
    <property type="entry name" value="Peptidase_M48"/>
</dbReference>
<dbReference type="EMBL" id="BAABEZ010000022">
    <property type="protein sequence ID" value="GAA4457301.1"/>
    <property type="molecule type" value="Genomic_DNA"/>
</dbReference>
<keyword evidence="10" id="KW-1185">Reference proteome</keyword>
<evidence type="ECO:0000256" key="2">
    <source>
        <dbReference type="ARBA" id="ARBA00022723"/>
    </source>
</evidence>
<dbReference type="PANTHER" id="PTHR22726:SF1">
    <property type="entry name" value="METALLOENDOPEPTIDASE OMA1, MITOCHONDRIAL"/>
    <property type="match status" value="1"/>
</dbReference>
<feature type="domain" description="Peptidase M48" evidence="8">
    <location>
        <begin position="85"/>
        <end position="242"/>
    </location>
</feature>
<comment type="similarity">
    <text evidence="6">Belongs to the peptidase M48 family.</text>
</comment>
<keyword evidence="7" id="KW-0732">Signal</keyword>
<name>A0ABP8N0D6_9BACT</name>
<evidence type="ECO:0000256" key="7">
    <source>
        <dbReference type="SAM" id="SignalP"/>
    </source>
</evidence>
<evidence type="ECO:0000256" key="4">
    <source>
        <dbReference type="ARBA" id="ARBA00022833"/>
    </source>
</evidence>
<dbReference type="InterPro" id="IPR051156">
    <property type="entry name" value="Mito/Outer_Membr_Metalloprot"/>
</dbReference>
<accession>A0ABP8N0D6</accession>
<gene>
    <name evidence="9" type="ORF">GCM10023092_23940</name>
</gene>
<evidence type="ECO:0000313" key="10">
    <source>
        <dbReference type="Proteomes" id="UP001501410"/>
    </source>
</evidence>
<reference evidence="10" key="1">
    <citation type="journal article" date="2019" name="Int. J. Syst. Evol. Microbiol.">
        <title>The Global Catalogue of Microorganisms (GCM) 10K type strain sequencing project: providing services to taxonomists for standard genome sequencing and annotation.</title>
        <authorList>
            <consortium name="The Broad Institute Genomics Platform"/>
            <consortium name="The Broad Institute Genome Sequencing Center for Infectious Disease"/>
            <person name="Wu L."/>
            <person name="Ma J."/>
        </authorList>
    </citation>
    <scope>NUCLEOTIDE SEQUENCE [LARGE SCALE GENOMIC DNA]</scope>
    <source>
        <strain evidence="10">JCM 31921</strain>
    </source>
</reference>
<keyword evidence="3 6" id="KW-0378">Hydrolase</keyword>
<protein>
    <recommendedName>
        <fullName evidence="8">Peptidase M48 domain-containing protein</fullName>
    </recommendedName>
</protein>
<evidence type="ECO:0000256" key="5">
    <source>
        <dbReference type="ARBA" id="ARBA00023049"/>
    </source>
</evidence>
<feature type="chain" id="PRO_5047519784" description="Peptidase M48 domain-containing protein" evidence="7">
    <location>
        <begin position="20"/>
        <end position="268"/>
    </location>
</feature>
<evidence type="ECO:0000256" key="6">
    <source>
        <dbReference type="RuleBase" id="RU003983"/>
    </source>
</evidence>
<comment type="caution">
    <text evidence="9">The sequence shown here is derived from an EMBL/GenBank/DDBJ whole genome shotgun (WGS) entry which is preliminary data.</text>
</comment>
<proteinExistence type="inferred from homology"/>
<keyword evidence="1 6" id="KW-0645">Protease</keyword>
<comment type="cofactor">
    <cofactor evidence="6">
        <name>Zn(2+)</name>
        <dbReference type="ChEBI" id="CHEBI:29105"/>
    </cofactor>
    <text evidence="6">Binds 1 zinc ion per subunit.</text>
</comment>
<keyword evidence="5 6" id="KW-0482">Metalloprotease</keyword>
<dbReference type="RefSeq" id="WP_344827376.1">
    <property type="nucleotide sequence ID" value="NZ_BAABEZ010000022.1"/>
</dbReference>
<dbReference type="PROSITE" id="PS51257">
    <property type="entry name" value="PROKAR_LIPOPROTEIN"/>
    <property type="match status" value="1"/>
</dbReference>
<evidence type="ECO:0000313" key="9">
    <source>
        <dbReference type="EMBL" id="GAA4457301.1"/>
    </source>
</evidence>
<evidence type="ECO:0000259" key="8">
    <source>
        <dbReference type="Pfam" id="PF01435"/>
    </source>
</evidence>
<evidence type="ECO:0000256" key="1">
    <source>
        <dbReference type="ARBA" id="ARBA00022670"/>
    </source>
</evidence>
<evidence type="ECO:0000256" key="3">
    <source>
        <dbReference type="ARBA" id="ARBA00022801"/>
    </source>
</evidence>
<dbReference type="PANTHER" id="PTHR22726">
    <property type="entry name" value="METALLOENDOPEPTIDASE OMA1"/>
    <property type="match status" value="1"/>
</dbReference>